<evidence type="ECO:0000313" key="13">
    <source>
        <dbReference type="Proteomes" id="UP000005730"/>
    </source>
</evidence>
<dbReference type="AlphaFoldDB" id="H0URD3"/>
<keyword evidence="6 10" id="KW-0067">ATP-binding</keyword>
<evidence type="ECO:0000256" key="5">
    <source>
        <dbReference type="ARBA" id="ARBA00022741"/>
    </source>
</evidence>
<keyword evidence="8 10" id="KW-0030">Aminoacyl-tRNA synthetase</keyword>
<dbReference type="HAMAP" id="MF_00255">
    <property type="entry name" value="Gly_tRNA_synth_beta"/>
    <property type="match status" value="1"/>
</dbReference>
<dbReference type="STRING" id="926567.TheveDRAFT_0733"/>
<comment type="subunit">
    <text evidence="10">Tetramer of two alpha and two beta subunits.</text>
</comment>
<organism evidence="12 13">
    <name type="scientific">Thermanaerovibrio velox DSM 12556</name>
    <dbReference type="NCBI Taxonomy" id="926567"/>
    <lineage>
        <taxon>Bacteria</taxon>
        <taxon>Thermotogati</taxon>
        <taxon>Synergistota</taxon>
        <taxon>Synergistia</taxon>
        <taxon>Synergistales</taxon>
        <taxon>Synergistaceae</taxon>
        <taxon>Thermanaerovibrio</taxon>
    </lineage>
</organism>
<comment type="subcellular location">
    <subcellularLocation>
        <location evidence="1 10">Cytoplasm</location>
    </subcellularLocation>
</comment>
<evidence type="ECO:0000256" key="8">
    <source>
        <dbReference type="ARBA" id="ARBA00023146"/>
    </source>
</evidence>
<dbReference type="EMBL" id="CM001377">
    <property type="protein sequence ID" value="EHM09889.1"/>
    <property type="molecule type" value="Genomic_DNA"/>
</dbReference>
<comment type="similarity">
    <text evidence="2 10">Belongs to the class-II aminoacyl-tRNA synthetase family.</text>
</comment>
<dbReference type="InterPro" id="IPR006194">
    <property type="entry name" value="Gly-tRNA-synth_heterodimer"/>
</dbReference>
<evidence type="ECO:0000256" key="6">
    <source>
        <dbReference type="ARBA" id="ARBA00022840"/>
    </source>
</evidence>
<dbReference type="GO" id="GO:0006420">
    <property type="term" value="P:arginyl-tRNA aminoacylation"/>
    <property type="evidence" value="ECO:0007669"/>
    <property type="project" value="InterPro"/>
</dbReference>
<keyword evidence="7 10" id="KW-0648">Protein biosynthesis</keyword>
<dbReference type="PROSITE" id="PS50861">
    <property type="entry name" value="AA_TRNA_LIGASE_II_GLYAB"/>
    <property type="match status" value="1"/>
</dbReference>
<dbReference type="PRINTS" id="PR01045">
    <property type="entry name" value="TRNASYNTHGB"/>
</dbReference>
<evidence type="ECO:0000256" key="3">
    <source>
        <dbReference type="ARBA" id="ARBA00022490"/>
    </source>
</evidence>
<dbReference type="GO" id="GO:0004820">
    <property type="term" value="F:glycine-tRNA ligase activity"/>
    <property type="evidence" value="ECO:0007669"/>
    <property type="project" value="UniProtKB-UniRule"/>
</dbReference>
<dbReference type="NCBIfam" id="TIGR00211">
    <property type="entry name" value="glyS"/>
    <property type="match status" value="1"/>
</dbReference>
<dbReference type="HOGENOM" id="CLU_007220_2_2_0"/>
<dbReference type="SUPFAM" id="SSF109604">
    <property type="entry name" value="HD-domain/PDEase-like"/>
    <property type="match status" value="1"/>
</dbReference>
<sequence length="690" mass="78352">MMSVRDLLFEIGTEEIPASFLSFGLEEIKRLAREELEGAGLKYGGIESYGTPRRLTLYVRSLNERQDDVEEEVRGPLWSQAFDSNGYPTKVALGFAKSRGVGVESLQMREVRGAAYAFAVVRREGRKTFDLLPEMLQRLLKRLIFPKNMYWSDPSVRFARPIRWLVALWGSDVIPVSVGNVRSDRVSRGHRFLGKRSIEIPSAGDYLKLLYSEFVIAHPEKRREKMLSAVAALEKEMGARVELDKDLVEENVNLVEYPVPFYGTFDQSYLDIPEEVLTTTMKKHQRYFPVRDRDGKLVNFFVGISNNQATVMQNVRDGNERVLRARLSDAAFFWEEDRKKGLASRVEDLKAVVYQEKLGSLYQKVESIRELALWLTDHLGLGDKRNLVDRAAFLSKADLVTSMVYEFPELQGVMGREYARCGGEHPEVALALYEQYLPRFAGDQLPKGVVGAIIGLAERAYTIVAIHHVGLEPTASQDPHGLRRASRCINEIIWGLNLDVSMDLLFRKAAEILGSDEKVLDRAFDFFRQRLVVQLKERDFSHGLVGLAVDCIGRRPLQALKLIEVLDGLKEEDWFSNLVTAAIRVRNILVKAKDEVIGEDLSGAEGVELELLEELKMVRPLVEGALSSFDWHEMARLLHRLEGPISRFFDGVMVMDQDLSVRARRLGILREAQGLFDLIGDFTKLKGEVR</sequence>
<feature type="domain" description="DALR anticodon binding" evidence="11">
    <location>
        <begin position="581"/>
        <end position="672"/>
    </location>
</feature>
<comment type="catalytic activity">
    <reaction evidence="9 10">
        <text>tRNA(Gly) + glycine + ATP = glycyl-tRNA(Gly) + AMP + diphosphate</text>
        <dbReference type="Rhea" id="RHEA:16013"/>
        <dbReference type="Rhea" id="RHEA-COMP:9664"/>
        <dbReference type="Rhea" id="RHEA-COMP:9683"/>
        <dbReference type="ChEBI" id="CHEBI:30616"/>
        <dbReference type="ChEBI" id="CHEBI:33019"/>
        <dbReference type="ChEBI" id="CHEBI:57305"/>
        <dbReference type="ChEBI" id="CHEBI:78442"/>
        <dbReference type="ChEBI" id="CHEBI:78522"/>
        <dbReference type="ChEBI" id="CHEBI:456215"/>
        <dbReference type="EC" id="6.1.1.14"/>
    </reaction>
</comment>
<keyword evidence="5 10" id="KW-0547">Nucleotide-binding</keyword>
<dbReference type="Pfam" id="PF02092">
    <property type="entry name" value="tRNA_synt_2f"/>
    <property type="match status" value="1"/>
</dbReference>
<dbReference type="RefSeq" id="WP_006583383.1">
    <property type="nucleotide sequence ID" value="NZ_CM001377.1"/>
</dbReference>
<accession>H0URD3</accession>
<dbReference type="Proteomes" id="UP000005730">
    <property type="component" value="Chromosome"/>
</dbReference>
<gene>
    <name evidence="10" type="primary">glyS</name>
    <name evidence="12" type="ORF">TheveDRAFT_0733</name>
</gene>
<evidence type="ECO:0000259" key="11">
    <source>
        <dbReference type="Pfam" id="PF05746"/>
    </source>
</evidence>
<evidence type="ECO:0000313" key="12">
    <source>
        <dbReference type="EMBL" id="EHM09889.1"/>
    </source>
</evidence>
<evidence type="ECO:0000256" key="2">
    <source>
        <dbReference type="ARBA" id="ARBA00008226"/>
    </source>
</evidence>
<dbReference type="GO" id="GO:0006426">
    <property type="term" value="P:glycyl-tRNA aminoacylation"/>
    <property type="evidence" value="ECO:0007669"/>
    <property type="project" value="UniProtKB-UniRule"/>
</dbReference>
<dbReference type="eggNOG" id="COG0751">
    <property type="taxonomic scope" value="Bacteria"/>
</dbReference>
<evidence type="ECO:0000256" key="7">
    <source>
        <dbReference type="ARBA" id="ARBA00022917"/>
    </source>
</evidence>
<reference evidence="12 13" key="1">
    <citation type="submission" date="2011-10" db="EMBL/GenBank/DDBJ databases">
        <title>The Noncontiguous Finished genome of Thermanaerovibrio velox DSM 12556.</title>
        <authorList>
            <consortium name="US DOE Joint Genome Institute (JGI-PGF)"/>
            <person name="Lucas S."/>
            <person name="Copeland A."/>
            <person name="Lapidus A."/>
            <person name="Glavina del Rio T."/>
            <person name="Dalin E."/>
            <person name="Tice H."/>
            <person name="Bruce D."/>
            <person name="Goodwin L."/>
            <person name="Pitluck S."/>
            <person name="Peters L."/>
            <person name="Mikhailova N."/>
            <person name="Teshima H."/>
            <person name="Kyrpides N."/>
            <person name="Mavromatis K."/>
            <person name="Ivanova N."/>
            <person name="Markowitz V."/>
            <person name="Cheng J.-F."/>
            <person name="Hugenholtz P."/>
            <person name="Woyke T."/>
            <person name="Wu D."/>
            <person name="Spring S."/>
            <person name="Brambilla E.-M."/>
            <person name="Klenk H.-P."/>
            <person name="Eisen J.A."/>
        </authorList>
    </citation>
    <scope>NUCLEOTIDE SEQUENCE [LARGE SCALE GENOMIC DNA]</scope>
    <source>
        <strain evidence="12 13">DSM 12556</strain>
    </source>
</reference>
<dbReference type="Pfam" id="PF05746">
    <property type="entry name" value="DALR_1"/>
    <property type="match status" value="1"/>
</dbReference>
<evidence type="ECO:0000256" key="10">
    <source>
        <dbReference type="HAMAP-Rule" id="MF_00255"/>
    </source>
</evidence>
<keyword evidence="4 10" id="KW-0436">Ligase</keyword>
<dbReference type="OrthoDB" id="9775440at2"/>
<evidence type="ECO:0000256" key="1">
    <source>
        <dbReference type="ARBA" id="ARBA00004496"/>
    </source>
</evidence>
<dbReference type="InterPro" id="IPR008909">
    <property type="entry name" value="DALR_anticod-bd"/>
</dbReference>
<keyword evidence="3 10" id="KW-0963">Cytoplasm</keyword>
<dbReference type="PANTHER" id="PTHR30075">
    <property type="entry name" value="GLYCYL-TRNA SYNTHETASE"/>
    <property type="match status" value="1"/>
</dbReference>
<protein>
    <recommendedName>
        <fullName evidence="10">Glycine--tRNA ligase beta subunit</fullName>
        <ecNumber evidence="10">6.1.1.14</ecNumber>
    </recommendedName>
    <alternativeName>
        <fullName evidence="10">Glycyl-tRNA synthetase beta subunit</fullName>
        <shortName evidence="10">GlyRS</shortName>
    </alternativeName>
</protein>
<evidence type="ECO:0000256" key="4">
    <source>
        <dbReference type="ARBA" id="ARBA00022598"/>
    </source>
</evidence>
<name>H0URD3_9BACT</name>
<evidence type="ECO:0000256" key="9">
    <source>
        <dbReference type="ARBA" id="ARBA00047937"/>
    </source>
</evidence>
<dbReference type="GO" id="GO:0005524">
    <property type="term" value="F:ATP binding"/>
    <property type="evidence" value="ECO:0007669"/>
    <property type="project" value="UniProtKB-UniRule"/>
</dbReference>
<dbReference type="PANTHER" id="PTHR30075:SF2">
    <property type="entry name" value="GLYCINE--TRNA LIGASE, CHLOROPLASTIC_MITOCHONDRIAL 2"/>
    <property type="match status" value="1"/>
</dbReference>
<keyword evidence="13" id="KW-1185">Reference proteome</keyword>
<dbReference type="GO" id="GO:0005829">
    <property type="term" value="C:cytosol"/>
    <property type="evidence" value="ECO:0007669"/>
    <property type="project" value="TreeGrafter"/>
</dbReference>
<dbReference type="GO" id="GO:0004814">
    <property type="term" value="F:arginine-tRNA ligase activity"/>
    <property type="evidence" value="ECO:0007669"/>
    <property type="project" value="InterPro"/>
</dbReference>
<proteinExistence type="inferred from homology"/>
<dbReference type="EC" id="6.1.1.14" evidence="10"/>
<dbReference type="InterPro" id="IPR015944">
    <property type="entry name" value="Gly-tRNA-synth_bsu"/>
</dbReference>